<evidence type="ECO:0000313" key="3">
    <source>
        <dbReference type="EMBL" id="RMI03351.1"/>
    </source>
</evidence>
<evidence type="ECO:0000313" key="4">
    <source>
        <dbReference type="Proteomes" id="UP000269289"/>
    </source>
</evidence>
<dbReference type="EMBL" id="RFFI01000194">
    <property type="protein sequence ID" value="RMI03351.1"/>
    <property type="molecule type" value="Genomic_DNA"/>
</dbReference>
<reference evidence="3 4" key="1">
    <citation type="submission" date="2018-10" db="EMBL/GenBank/DDBJ databases">
        <title>Isolation, diversity and antifungal activity of actinobacteria from wheat.</title>
        <authorList>
            <person name="Han C."/>
        </authorList>
    </citation>
    <scope>NUCLEOTIDE SEQUENCE [LARGE SCALE GENOMIC DNA]</scope>
    <source>
        <strain evidence="3 4">NEAU-YY56</strain>
    </source>
</reference>
<gene>
    <name evidence="3" type="ORF">EBM89_19765</name>
</gene>
<sequence length="362" mass="36029">MIRTRVPAALLALAVAAVLGAAPAVAAAPAPPADPAPGAADAAAAASTQVSWGVRPADTVHGAQRPNFAYSLPPGGSLSDAIVLTNKGDAPLPLDVYAADGFLTADGTLDVLGAGEESTALGSWVVVETPEVVVAPGASVEVPFTLTVPDDVQPGDYAAAVVSSLLVENAEGVSVDRRLGSRVHLRVGGDLAPALAVSGVLVDYDAGSNPVVPGTATVTFTVTNTGNARIAPAEQVQVAGLLGLGSVRAVGADVPELIPGASVQRTVVVEGVWPLVRSTARIALGGEVVPLPGAPDGASPAVPGVVATAAAWAVPWLVLGVLVLLVALVVLRVHAGRRRRVRQQRAVDTAVAAALARQGATP</sequence>
<comment type="caution">
    <text evidence="3">The sequence shown here is derived from an EMBL/GenBank/DDBJ whole genome shotgun (WGS) entry which is preliminary data.</text>
</comment>
<accession>A0A3M2ITW2</accession>
<name>A0A3M2ITW2_9CELL</name>
<keyword evidence="2" id="KW-0732">Signal</keyword>
<feature type="signal peptide" evidence="2">
    <location>
        <begin position="1"/>
        <end position="26"/>
    </location>
</feature>
<proteinExistence type="predicted"/>
<feature type="transmembrane region" description="Helical" evidence="1">
    <location>
        <begin position="309"/>
        <end position="335"/>
    </location>
</feature>
<feature type="chain" id="PRO_5018279260" evidence="2">
    <location>
        <begin position="27"/>
        <end position="362"/>
    </location>
</feature>
<protein>
    <submittedName>
        <fullName evidence="3">DUF916 domain-containing protein</fullName>
    </submittedName>
</protein>
<keyword evidence="4" id="KW-1185">Reference proteome</keyword>
<dbReference type="Proteomes" id="UP000269289">
    <property type="component" value="Unassembled WGS sequence"/>
</dbReference>
<keyword evidence="1" id="KW-0812">Transmembrane</keyword>
<keyword evidence="1" id="KW-0472">Membrane</keyword>
<keyword evidence="1" id="KW-1133">Transmembrane helix</keyword>
<organism evidence="3 4">
    <name type="scientific">Cellulomonas triticagri</name>
    <dbReference type="NCBI Taxonomy" id="2483352"/>
    <lineage>
        <taxon>Bacteria</taxon>
        <taxon>Bacillati</taxon>
        <taxon>Actinomycetota</taxon>
        <taxon>Actinomycetes</taxon>
        <taxon>Micrococcales</taxon>
        <taxon>Cellulomonadaceae</taxon>
        <taxon>Cellulomonas</taxon>
    </lineage>
</organism>
<dbReference type="AlphaFoldDB" id="A0A3M2ITW2"/>
<evidence type="ECO:0000256" key="2">
    <source>
        <dbReference type="SAM" id="SignalP"/>
    </source>
</evidence>
<evidence type="ECO:0000256" key="1">
    <source>
        <dbReference type="SAM" id="Phobius"/>
    </source>
</evidence>
<dbReference type="OrthoDB" id="4336304at2"/>